<dbReference type="VEuPathDB" id="FungiDB:CAGL0L08954g"/>
<evidence type="ECO:0000313" key="2">
    <source>
        <dbReference type="EMBL" id="KTA98038.1"/>
    </source>
</evidence>
<dbReference type="VEuPathDB" id="FungiDB:B1J91_L08954g"/>
<gene>
    <name evidence="2" type="ORF">AO440_005201</name>
    <name evidence="3" type="ORF">AO440_005804</name>
</gene>
<dbReference type="VEuPathDB" id="FungiDB:GW608_L12991"/>
<proteinExistence type="predicted"/>
<evidence type="ECO:0000313" key="3">
    <source>
        <dbReference type="EMBL" id="KTB12771.1"/>
    </source>
</evidence>
<organism evidence="2 4">
    <name type="scientific">Candida glabrata</name>
    <name type="common">Yeast</name>
    <name type="synonym">Torulopsis glabrata</name>
    <dbReference type="NCBI Taxonomy" id="5478"/>
    <lineage>
        <taxon>Eukaryota</taxon>
        <taxon>Fungi</taxon>
        <taxon>Dikarya</taxon>
        <taxon>Ascomycota</taxon>
        <taxon>Saccharomycotina</taxon>
        <taxon>Saccharomycetes</taxon>
        <taxon>Saccharomycetales</taxon>
        <taxon>Saccharomycetaceae</taxon>
        <taxon>Nakaseomyces</taxon>
    </lineage>
</organism>
<dbReference type="InterPro" id="IPR035985">
    <property type="entry name" value="Ubiquitin-activating_enz"/>
</dbReference>
<sequence>MSQIFDRYDRQLRLWGHDGQHLLENSHITIVIDNDANKTVDLLEETLKNVILVGVKNITLNNLCDCKLDNVIRNVLPLNDGVHIDQTTDPLSLMNASPQTDLFLLLNLDNKAEALFTNNPFKIKSIATHVNGMLGHIRMYYPSPHFISNTHSDRNIPDLRLKDPWPEYKSFLNSFDDDLKNDVAAATVPYPVILYKVIDGVTNPSTKAIKQRLEEVYLTRYKKDAFYDLNYEQAKKYAYLINANDNIYDTKFVPVFEFVKELITSPRECSKYLSKYDKKLLNLILTTEQFISKYGRIPFSGILPDLESSSENYARLKKIFIEKFSSDCKDFSTLYDMQFCDEKLNSNEIQEFLKNLDDIAVVEPNMPQTITTTNTKYSEESNSYLKLVNGETNIDNIDNSLRTSLQLESYSVTTMLGSIASQEIFKLITHQFVPIKNIFIYNATNQTTELIEIP</sequence>
<dbReference type="SUPFAM" id="SSF69572">
    <property type="entry name" value="Activating enzymes of the ubiquitin-like proteins"/>
    <property type="match status" value="1"/>
</dbReference>
<accession>A0A0W0CEE6</accession>
<dbReference type="EMBL" id="LLZZ01000154">
    <property type="protein sequence ID" value="KTA98038.1"/>
    <property type="molecule type" value="Genomic_DNA"/>
</dbReference>
<dbReference type="Gene3D" id="3.50.50.80">
    <property type="entry name" value="Ubiquitin-activating enzyme E1, inactive adenylation domain, subdomain 1"/>
    <property type="match status" value="1"/>
</dbReference>
<evidence type="ECO:0000256" key="1">
    <source>
        <dbReference type="ARBA" id="ARBA00043952"/>
    </source>
</evidence>
<dbReference type="GO" id="GO:0008641">
    <property type="term" value="F:ubiquitin-like modifier activating enzyme activity"/>
    <property type="evidence" value="ECO:0007669"/>
    <property type="project" value="InterPro"/>
</dbReference>
<dbReference type="AlphaFoldDB" id="A0A0W0CEE6"/>
<comment type="pathway">
    <text evidence="1">Protein modification.</text>
</comment>
<evidence type="ECO:0000313" key="4">
    <source>
        <dbReference type="Proteomes" id="UP000054886"/>
    </source>
</evidence>
<dbReference type="Proteomes" id="UP000054886">
    <property type="component" value="Unassembled WGS sequence"/>
</dbReference>
<dbReference type="Gene3D" id="3.40.50.720">
    <property type="entry name" value="NAD(P)-binding Rossmann-like Domain"/>
    <property type="match status" value="1"/>
</dbReference>
<dbReference type="InterPro" id="IPR042449">
    <property type="entry name" value="Ub-E1_IAD_1"/>
</dbReference>
<reference evidence="2 4" key="1">
    <citation type="submission" date="2015-10" db="EMBL/GenBank/DDBJ databases">
        <title>Draft genomes sequences of Candida glabrata isolates 1A, 1B, 2A, 2B, 3A and 3B.</title>
        <authorList>
            <person name="Haavelsrud O.E."/>
            <person name="Gaustad P."/>
        </authorList>
    </citation>
    <scope>NUCLEOTIDE SEQUENCE [LARGE SCALE GENOMIC DNA]</scope>
    <source>
        <strain evidence="2">910700640</strain>
    </source>
</reference>
<dbReference type="EMBL" id="LLZZ01000015">
    <property type="protein sequence ID" value="KTB12771.1"/>
    <property type="molecule type" value="Genomic_DNA"/>
</dbReference>
<comment type="caution">
    <text evidence="2">The sequence shown here is derived from an EMBL/GenBank/DDBJ whole genome shotgun (WGS) entry which is preliminary data.</text>
</comment>
<dbReference type="VEuPathDB" id="FungiDB:GVI51_L08921"/>
<dbReference type="VEuPathDB" id="FungiDB:GWK60_L12969"/>
<name>A0A0W0CEE6_CANGB</name>
<protein>
    <submittedName>
        <fullName evidence="2">NEDD8-activating enzyme E1 regulatory subunit</fullName>
    </submittedName>
</protein>